<dbReference type="EMBL" id="LBQE01000015">
    <property type="protein sequence ID" value="KKP72001.1"/>
    <property type="molecule type" value="Genomic_DNA"/>
</dbReference>
<evidence type="ECO:0000259" key="5">
    <source>
        <dbReference type="Pfam" id="PF01923"/>
    </source>
</evidence>
<comment type="catalytic activity">
    <reaction evidence="4">
        <text>2 cob(II)yrinate a,c diamide + reduced [electron-transfer flavoprotein] + 2 ATP = 2 adenosylcob(III)yrinate a,c-diamide + 2 triphosphate + oxidized [electron-transfer flavoprotein] + 3 H(+)</text>
        <dbReference type="Rhea" id="RHEA:11528"/>
        <dbReference type="Rhea" id="RHEA-COMP:10685"/>
        <dbReference type="Rhea" id="RHEA-COMP:10686"/>
        <dbReference type="ChEBI" id="CHEBI:15378"/>
        <dbReference type="ChEBI" id="CHEBI:18036"/>
        <dbReference type="ChEBI" id="CHEBI:30616"/>
        <dbReference type="ChEBI" id="CHEBI:57692"/>
        <dbReference type="ChEBI" id="CHEBI:58307"/>
        <dbReference type="ChEBI" id="CHEBI:58503"/>
        <dbReference type="ChEBI" id="CHEBI:58537"/>
        <dbReference type="EC" id="2.5.1.17"/>
    </reaction>
</comment>
<dbReference type="Proteomes" id="UP000034923">
    <property type="component" value="Unassembled WGS sequence"/>
</dbReference>
<dbReference type="InterPro" id="IPR036451">
    <property type="entry name" value="CblAdoTrfase-like_sf"/>
</dbReference>
<evidence type="ECO:0000256" key="1">
    <source>
        <dbReference type="ARBA" id="ARBA00022679"/>
    </source>
</evidence>
<keyword evidence="1 4" id="KW-0808">Transferase</keyword>
<keyword evidence="4" id="KW-0169">Cobalamin biosynthesis</keyword>
<comment type="pathway">
    <text evidence="4">Cofactor biosynthesis; adenosylcobalamin biosynthesis; adenosylcobalamin from cob(II)yrinate a,c-diamide: step 2/7.</text>
</comment>
<dbReference type="GO" id="GO:0008817">
    <property type="term" value="F:corrinoid adenosyltransferase activity"/>
    <property type="evidence" value="ECO:0007669"/>
    <property type="project" value="UniProtKB-UniRule"/>
</dbReference>
<dbReference type="NCBIfam" id="TIGR00636">
    <property type="entry name" value="PduO_Nterm"/>
    <property type="match status" value="1"/>
</dbReference>
<dbReference type="PANTHER" id="PTHR12213">
    <property type="entry name" value="CORRINOID ADENOSYLTRANSFERASE"/>
    <property type="match status" value="1"/>
</dbReference>
<evidence type="ECO:0000256" key="4">
    <source>
        <dbReference type="RuleBase" id="RU366026"/>
    </source>
</evidence>
<sequence>MLYTRKGDNGTTKTFGCDQRISKSSIIAEALGSLDEMNSFLGFCKVKAKKEKLLIGKLNVDQIVHDIQKNLFIIQAELAGASMSIGEEKIKELEKIIDSIEKELLPIKTFFISGGTELASIFDIARTISRRAERRVIVVADESKIEIKPFTKAYLNRLSSVLYAFARLSNYRAGITEQSPDYK</sequence>
<evidence type="ECO:0000313" key="6">
    <source>
        <dbReference type="EMBL" id="KKP72001.1"/>
    </source>
</evidence>
<protein>
    <recommendedName>
        <fullName evidence="4">Corrinoid adenosyltransferase</fullName>
        <ecNumber evidence="4">2.5.1.17</ecNumber>
    </recommendedName>
    <alternativeName>
        <fullName evidence="4">Cob(II)alamin adenosyltransferase</fullName>
    </alternativeName>
    <alternativeName>
        <fullName evidence="4">Cob(II)yrinic acid a,c-diamide adenosyltransferase</fullName>
    </alternativeName>
    <alternativeName>
        <fullName evidence="4">Cobinamide/cobalamin adenosyltransferase</fullName>
    </alternativeName>
</protein>
<feature type="domain" description="Cobalamin adenosyltransferase-like" evidence="5">
    <location>
        <begin position="2"/>
        <end position="168"/>
    </location>
</feature>
<gene>
    <name evidence="6" type="ORF">UR70_C0015G0030</name>
</gene>
<dbReference type="PANTHER" id="PTHR12213:SF0">
    <property type="entry name" value="CORRINOID ADENOSYLTRANSFERASE MMAB"/>
    <property type="match status" value="1"/>
</dbReference>
<dbReference type="UniPathway" id="UPA00148">
    <property type="reaction ID" value="UER00233"/>
</dbReference>
<dbReference type="PATRIC" id="fig|1618740.3.peg.496"/>
<comment type="caution">
    <text evidence="6">The sequence shown here is derived from an EMBL/GenBank/DDBJ whole genome shotgun (WGS) entry which is preliminary data.</text>
</comment>
<keyword evidence="3 4" id="KW-0067">ATP-binding</keyword>
<evidence type="ECO:0000313" key="7">
    <source>
        <dbReference type="Proteomes" id="UP000034923"/>
    </source>
</evidence>
<dbReference type="SUPFAM" id="SSF89028">
    <property type="entry name" value="Cobalamin adenosyltransferase-like"/>
    <property type="match status" value="1"/>
</dbReference>
<dbReference type="InterPro" id="IPR029499">
    <property type="entry name" value="PduO-typ"/>
</dbReference>
<dbReference type="AlphaFoldDB" id="A0A0G0C775"/>
<dbReference type="InterPro" id="IPR016030">
    <property type="entry name" value="CblAdoTrfase-like"/>
</dbReference>
<name>A0A0G0C775_9BACT</name>
<comment type="catalytic activity">
    <reaction evidence="4">
        <text>2 cob(II)alamin + reduced [electron-transfer flavoprotein] + 2 ATP = 2 adenosylcob(III)alamin + 2 triphosphate + oxidized [electron-transfer flavoprotein] + 3 H(+)</text>
        <dbReference type="Rhea" id="RHEA:28671"/>
        <dbReference type="Rhea" id="RHEA-COMP:10685"/>
        <dbReference type="Rhea" id="RHEA-COMP:10686"/>
        <dbReference type="ChEBI" id="CHEBI:15378"/>
        <dbReference type="ChEBI" id="CHEBI:16304"/>
        <dbReference type="ChEBI" id="CHEBI:18036"/>
        <dbReference type="ChEBI" id="CHEBI:18408"/>
        <dbReference type="ChEBI" id="CHEBI:30616"/>
        <dbReference type="ChEBI" id="CHEBI:57692"/>
        <dbReference type="ChEBI" id="CHEBI:58307"/>
        <dbReference type="EC" id="2.5.1.17"/>
    </reaction>
</comment>
<dbReference type="GO" id="GO:0009236">
    <property type="term" value="P:cobalamin biosynthetic process"/>
    <property type="evidence" value="ECO:0007669"/>
    <property type="project" value="UniProtKB-UniRule"/>
</dbReference>
<organism evidence="6 7">
    <name type="scientific">Candidatus Nomurabacteria bacterium GW2011_GWB1_35_20</name>
    <dbReference type="NCBI Taxonomy" id="1618740"/>
    <lineage>
        <taxon>Bacteria</taxon>
        <taxon>Candidatus Nomuraibacteriota</taxon>
    </lineage>
</organism>
<accession>A0A0G0C775</accession>
<evidence type="ECO:0000256" key="2">
    <source>
        <dbReference type="ARBA" id="ARBA00022741"/>
    </source>
</evidence>
<dbReference type="Pfam" id="PF01923">
    <property type="entry name" value="Cob_adeno_trans"/>
    <property type="match status" value="1"/>
</dbReference>
<evidence type="ECO:0000256" key="3">
    <source>
        <dbReference type="ARBA" id="ARBA00022840"/>
    </source>
</evidence>
<dbReference type="Gene3D" id="1.20.1200.10">
    <property type="entry name" value="Cobalamin adenosyltransferase-like"/>
    <property type="match status" value="1"/>
</dbReference>
<comment type="similarity">
    <text evidence="4">Belongs to the Cob(I)alamin adenosyltransferase family.</text>
</comment>
<proteinExistence type="inferred from homology"/>
<dbReference type="EC" id="2.5.1.17" evidence="4"/>
<keyword evidence="2 4" id="KW-0547">Nucleotide-binding</keyword>
<reference evidence="6 7" key="1">
    <citation type="journal article" date="2015" name="Nature">
        <title>rRNA introns, odd ribosomes, and small enigmatic genomes across a large radiation of phyla.</title>
        <authorList>
            <person name="Brown C.T."/>
            <person name="Hug L.A."/>
            <person name="Thomas B.C."/>
            <person name="Sharon I."/>
            <person name="Castelle C.J."/>
            <person name="Singh A."/>
            <person name="Wilkins M.J."/>
            <person name="Williams K.H."/>
            <person name="Banfield J.F."/>
        </authorList>
    </citation>
    <scope>NUCLEOTIDE SEQUENCE [LARGE SCALE GENOMIC DNA]</scope>
</reference>
<dbReference type="GO" id="GO:0005524">
    <property type="term" value="F:ATP binding"/>
    <property type="evidence" value="ECO:0007669"/>
    <property type="project" value="UniProtKB-UniRule"/>
</dbReference>